<organism evidence="3 4">
    <name type="scientific">Centaurea solstitialis</name>
    <name type="common">yellow star-thistle</name>
    <dbReference type="NCBI Taxonomy" id="347529"/>
    <lineage>
        <taxon>Eukaryota</taxon>
        <taxon>Viridiplantae</taxon>
        <taxon>Streptophyta</taxon>
        <taxon>Embryophyta</taxon>
        <taxon>Tracheophyta</taxon>
        <taxon>Spermatophyta</taxon>
        <taxon>Magnoliopsida</taxon>
        <taxon>eudicotyledons</taxon>
        <taxon>Gunneridae</taxon>
        <taxon>Pentapetalae</taxon>
        <taxon>asterids</taxon>
        <taxon>campanulids</taxon>
        <taxon>Asterales</taxon>
        <taxon>Asteraceae</taxon>
        <taxon>Carduoideae</taxon>
        <taxon>Cardueae</taxon>
        <taxon>Centaureinae</taxon>
        <taxon>Centaurea</taxon>
    </lineage>
</organism>
<feature type="compositionally biased region" description="Basic and acidic residues" evidence="1">
    <location>
        <begin position="1"/>
        <end position="13"/>
    </location>
</feature>
<feature type="domain" description="GAG-pre-integrase" evidence="2">
    <location>
        <begin position="407"/>
        <end position="465"/>
    </location>
</feature>
<evidence type="ECO:0000256" key="1">
    <source>
        <dbReference type="SAM" id="MobiDB-lite"/>
    </source>
</evidence>
<gene>
    <name evidence="3" type="ORF">OSB04_027652</name>
</gene>
<proteinExistence type="predicted"/>
<accession>A0AA38WAF7</accession>
<keyword evidence="4" id="KW-1185">Reference proteome</keyword>
<evidence type="ECO:0000259" key="2">
    <source>
        <dbReference type="Pfam" id="PF13976"/>
    </source>
</evidence>
<protein>
    <recommendedName>
        <fullName evidence="2">GAG-pre-integrase domain-containing protein</fullName>
    </recommendedName>
</protein>
<dbReference type="PANTHER" id="PTHR34222">
    <property type="entry name" value="GAG_PRE-INTEGRS DOMAIN-CONTAINING PROTEIN"/>
    <property type="match status" value="1"/>
</dbReference>
<dbReference type="SUPFAM" id="SSF57756">
    <property type="entry name" value="Retrovirus zinc finger-like domains"/>
    <property type="match status" value="1"/>
</dbReference>
<sequence length="678" mass="76949">MAKNDDKPGDKSSESGSRIPDPIPATSRLIDNKLNGSNFFEWSKTVRLYIRGMGMASHLTSDPPSDSNQDIWLQQDAQLFVQIINSIEPSVSSLVTHCEYVKELMDYLNFMFSGQSNISRIYNVCKSFHRGEQQDRSLTTYAMEFKKVYEEMNSLLPLSTDVKAMQIQREQIAVISFLTGLRPEFDSIRSQLLNESMIPSLQETFARVLRNEEFQFAKPSDHNSTLVSRGGYHRGGFRGGYRGGYRGGSRGGHNDQTRDLRGLNFDSGKVECYYCHELGHTKFNCHKRLARNQRLSSAYTTTTLEGTAVRLKDEHAHPHSLGAENPTTSTAAFVETGNSGKCFVSSSSKWVIDSDSSDHMTILIFSLISTNIHPQPTKSLAGLNCSISFFPDHCTKRIIGKGQESDGLYIFEQRTPYSLTSSSSSSPFEVHRRLRHPSLQSLKKLCLKFSHLLSLQCESCQFAKHQRNYLVVFNEKSNRSVNHFCSFFILRSNQSEVLIIFCSFHSEIKTQFQASIKILRQDQAHNLNIATIHIANNLVFHERTKHIEVDCHFTREKLEDGSISTSHIRTRNQVADVFTKALPGNRIKYICNKLGMITSMLQLIGSVRMYNKFCYSCILQWTKVAGSKHSPRQSFVKCPLCKMLLCYLKNLKWFASLNDATMASRSNLHAKIKKAFLS</sequence>
<dbReference type="InterPro" id="IPR036875">
    <property type="entry name" value="Znf_CCHC_sf"/>
</dbReference>
<comment type="caution">
    <text evidence="3">The sequence shown here is derived from an EMBL/GenBank/DDBJ whole genome shotgun (WGS) entry which is preliminary data.</text>
</comment>
<dbReference type="Pfam" id="PF14223">
    <property type="entry name" value="Retrotran_gag_2"/>
    <property type="match status" value="1"/>
</dbReference>
<dbReference type="PANTHER" id="PTHR34222:SF95">
    <property type="entry name" value="RRNA 2'-O-METHYLTRANSFERASE FIBRILLARIN-LIKE ISOFORM X1"/>
    <property type="match status" value="1"/>
</dbReference>
<dbReference type="GO" id="GO:0003676">
    <property type="term" value="F:nucleic acid binding"/>
    <property type="evidence" value="ECO:0007669"/>
    <property type="project" value="InterPro"/>
</dbReference>
<dbReference type="Proteomes" id="UP001172457">
    <property type="component" value="Chromosome 7"/>
</dbReference>
<evidence type="ECO:0000313" key="3">
    <source>
        <dbReference type="EMBL" id="KAJ9541146.1"/>
    </source>
</evidence>
<dbReference type="GO" id="GO:0008270">
    <property type="term" value="F:zinc ion binding"/>
    <property type="evidence" value="ECO:0007669"/>
    <property type="project" value="InterPro"/>
</dbReference>
<name>A0AA38WAF7_9ASTR</name>
<dbReference type="InterPro" id="IPR025724">
    <property type="entry name" value="GAG-pre-integrase_dom"/>
</dbReference>
<reference evidence="3" key="1">
    <citation type="submission" date="2023-03" db="EMBL/GenBank/DDBJ databases">
        <title>Chromosome-scale reference genome and RAD-based genetic map of yellow starthistle (Centaurea solstitialis) reveal putative structural variation and QTLs associated with invader traits.</title>
        <authorList>
            <person name="Reatini B."/>
            <person name="Cang F.A."/>
            <person name="Jiang Q."/>
            <person name="Mckibben M.T.W."/>
            <person name="Barker M.S."/>
            <person name="Rieseberg L.H."/>
            <person name="Dlugosch K.M."/>
        </authorList>
    </citation>
    <scope>NUCLEOTIDE SEQUENCE</scope>
    <source>
        <strain evidence="3">CAN-66</strain>
        <tissue evidence="3">Leaf</tissue>
    </source>
</reference>
<dbReference type="AlphaFoldDB" id="A0AA38WAF7"/>
<feature type="region of interest" description="Disordered" evidence="1">
    <location>
        <begin position="1"/>
        <end position="26"/>
    </location>
</feature>
<dbReference type="Pfam" id="PF13976">
    <property type="entry name" value="gag_pre-integrs"/>
    <property type="match status" value="1"/>
</dbReference>
<evidence type="ECO:0000313" key="4">
    <source>
        <dbReference type="Proteomes" id="UP001172457"/>
    </source>
</evidence>
<dbReference type="CDD" id="cd09272">
    <property type="entry name" value="RNase_HI_RT_Ty1"/>
    <property type="match status" value="1"/>
</dbReference>
<dbReference type="EMBL" id="JARYMX010000007">
    <property type="protein sequence ID" value="KAJ9541146.1"/>
    <property type="molecule type" value="Genomic_DNA"/>
</dbReference>